<dbReference type="AlphaFoldDB" id="G0U6D7"/>
<name>G0U6D7_TRYVY</name>
<evidence type="ECO:0000313" key="2">
    <source>
        <dbReference type="EMBL" id="CCC51441.1"/>
    </source>
</evidence>
<protein>
    <submittedName>
        <fullName evidence="2">Uncharacterized protein</fullName>
    </submittedName>
</protein>
<feature type="region of interest" description="Disordered" evidence="1">
    <location>
        <begin position="345"/>
        <end position="364"/>
    </location>
</feature>
<sequence length="387" mass="40744">MSTAFTSGVPGVFAPTMTAFPSRHLFHVADRAENGSVTGNSTFTQEDRLMLQLLYQQQQTIQIQLHSMALSIQQLHMTIAGFHKTLPSVAKCDESESNANSCMGAAPCAPVQGQSSVPSETVVTGRPSSQNEKANGRRPGSSATERNPVQVWHAEEASRSCTPPPEDSDVSRQSAMNRSTESAAPWDPSAGSRHSSVIGGARGDNPLLSSLRGKLPTPGRSATTSASVGAGFPASANASMFLDESRLTLRPQARHTSTSASQVDQESHNASSVPPSSNAPQQQRQQRIVLDNRKVGTTRTSLSGCGGASGTCGASSTIAPVDVPSALDSVGDDLFHTQGWGYAPANANQRGREDFGETSNSAIGYDSQSDGYGSYETRQYLKSVGIL</sequence>
<reference evidence="2" key="1">
    <citation type="journal article" date="2012" name="Proc. Natl. Acad. Sci. U.S.A.">
        <title>Antigenic diversity is generated by distinct evolutionary mechanisms in African trypanosome species.</title>
        <authorList>
            <person name="Jackson A.P."/>
            <person name="Berry A."/>
            <person name="Aslett M."/>
            <person name="Allison H.C."/>
            <person name="Burton P."/>
            <person name="Vavrova-Anderson J."/>
            <person name="Brown R."/>
            <person name="Browne H."/>
            <person name="Corton N."/>
            <person name="Hauser H."/>
            <person name="Gamble J."/>
            <person name="Gilderthorp R."/>
            <person name="Marcello L."/>
            <person name="McQuillan J."/>
            <person name="Otto T.D."/>
            <person name="Quail M.A."/>
            <person name="Sanders M.J."/>
            <person name="van Tonder A."/>
            <person name="Ginger M.L."/>
            <person name="Field M.C."/>
            <person name="Barry J.D."/>
            <person name="Hertz-Fowler C."/>
            <person name="Berriman M."/>
        </authorList>
    </citation>
    <scope>NUCLEOTIDE SEQUENCE</scope>
    <source>
        <strain evidence="2">Y486</strain>
    </source>
</reference>
<gene>
    <name evidence="2" type="ORF">TVY486_1004920</name>
</gene>
<feature type="compositionally biased region" description="Polar residues" evidence="1">
    <location>
        <begin position="171"/>
        <end position="182"/>
    </location>
</feature>
<feature type="compositionally biased region" description="Low complexity" evidence="1">
    <location>
        <begin position="268"/>
        <end position="283"/>
    </location>
</feature>
<feature type="region of interest" description="Disordered" evidence="1">
    <location>
        <begin position="252"/>
        <end position="295"/>
    </location>
</feature>
<dbReference type="OMA" id="SYESRMY"/>
<accession>G0U6D7</accession>
<feature type="region of interest" description="Disordered" evidence="1">
    <location>
        <begin position="109"/>
        <end position="232"/>
    </location>
</feature>
<organism evidence="2">
    <name type="scientific">Trypanosoma vivax (strain Y486)</name>
    <dbReference type="NCBI Taxonomy" id="1055687"/>
    <lineage>
        <taxon>Eukaryota</taxon>
        <taxon>Discoba</taxon>
        <taxon>Euglenozoa</taxon>
        <taxon>Kinetoplastea</taxon>
        <taxon>Metakinetoplastina</taxon>
        <taxon>Trypanosomatida</taxon>
        <taxon>Trypanosomatidae</taxon>
        <taxon>Trypanosoma</taxon>
        <taxon>Duttonella</taxon>
    </lineage>
</organism>
<evidence type="ECO:0000256" key="1">
    <source>
        <dbReference type="SAM" id="MobiDB-lite"/>
    </source>
</evidence>
<feature type="compositionally biased region" description="Polar residues" evidence="1">
    <location>
        <begin position="112"/>
        <end position="133"/>
    </location>
</feature>
<feature type="compositionally biased region" description="Polar residues" evidence="1">
    <location>
        <begin position="254"/>
        <end position="264"/>
    </location>
</feature>
<dbReference type="EMBL" id="HE573026">
    <property type="protein sequence ID" value="CCC51441.1"/>
    <property type="molecule type" value="Genomic_DNA"/>
</dbReference>
<dbReference type="VEuPathDB" id="TriTrypDB:TvY486_1004920"/>
<proteinExistence type="predicted"/>